<dbReference type="RefSeq" id="WP_121699180.1">
    <property type="nucleotide sequence ID" value="NZ_JBCLPP010000006.1"/>
</dbReference>
<dbReference type="Proteomes" id="UP001565200">
    <property type="component" value="Unassembled WGS sequence"/>
</dbReference>
<proteinExistence type="predicted"/>
<evidence type="ECO:0000313" key="2">
    <source>
        <dbReference type="EMBL" id="MEY8244647.1"/>
    </source>
</evidence>
<feature type="domain" description="Cyclic nucleotide-binding" evidence="1">
    <location>
        <begin position="26"/>
        <end position="95"/>
    </location>
</feature>
<dbReference type="SUPFAM" id="SSF51206">
    <property type="entry name" value="cAMP-binding domain-like"/>
    <property type="match status" value="1"/>
</dbReference>
<dbReference type="CDD" id="cd00038">
    <property type="entry name" value="CAP_ED"/>
    <property type="match status" value="1"/>
</dbReference>
<comment type="caution">
    <text evidence="2">The sequence shown here is derived from an EMBL/GenBank/DDBJ whole genome shotgun (WGS) entry which is preliminary data.</text>
</comment>
<dbReference type="Gene3D" id="2.60.120.10">
    <property type="entry name" value="Jelly Rolls"/>
    <property type="match status" value="1"/>
</dbReference>
<dbReference type="Pfam" id="PF00027">
    <property type="entry name" value="cNMP_binding"/>
    <property type="match status" value="1"/>
</dbReference>
<keyword evidence="3" id="KW-1185">Reference proteome</keyword>
<dbReference type="InterPro" id="IPR014710">
    <property type="entry name" value="RmlC-like_jellyroll"/>
</dbReference>
<organism evidence="2 3">
    <name type="scientific">Heminiphilus faecis</name>
    <dbReference type="NCBI Taxonomy" id="2601703"/>
    <lineage>
        <taxon>Bacteria</taxon>
        <taxon>Pseudomonadati</taxon>
        <taxon>Bacteroidota</taxon>
        <taxon>Bacteroidia</taxon>
        <taxon>Bacteroidales</taxon>
        <taxon>Muribaculaceae</taxon>
        <taxon>Heminiphilus</taxon>
    </lineage>
</organism>
<gene>
    <name evidence="2" type="ORF">AAK873_03310</name>
</gene>
<sequence length="194" mass="22102">MAQFNSFYDILDISLLQKFCVEHGKEKLYAKGECFVREGETGRNFGFVKSGYFKYCTGRSNGEEAIGGFAFKNEALVDLSNSFMFGKPSNVTISAGCQSIVAEVTISDIKQYINIHYPNFLKDATSAIFSELYKRYVNILKKTPTERYIELLNDHPQLFDIVPLQEIASYLLITPVYLSRIRKSIQNKKSKKLS</sequence>
<name>A0ABV4CUF6_9BACT</name>
<evidence type="ECO:0000313" key="3">
    <source>
        <dbReference type="Proteomes" id="UP001565200"/>
    </source>
</evidence>
<dbReference type="InterPro" id="IPR000595">
    <property type="entry name" value="cNMP-bd_dom"/>
</dbReference>
<protein>
    <submittedName>
        <fullName evidence="2">Crp/Fnr family transcriptional regulator</fullName>
    </submittedName>
</protein>
<reference evidence="2 3" key="1">
    <citation type="submission" date="2024-03" db="EMBL/GenBank/DDBJ databases">
        <title>Mouse gut bacterial collection (mGBC) of GemPharmatech.</title>
        <authorList>
            <person name="He Y."/>
            <person name="Dong L."/>
            <person name="Wu D."/>
            <person name="Gao X."/>
            <person name="Lin Z."/>
        </authorList>
    </citation>
    <scope>NUCLEOTIDE SEQUENCE [LARGE SCALE GENOMIC DNA]</scope>
    <source>
        <strain evidence="2 3">54-13</strain>
    </source>
</reference>
<dbReference type="PROSITE" id="PS50042">
    <property type="entry name" value="CNMP_BINDING_3"/>
    <property type="match status" value="1"/>
</dbReference>
<evidence type="ECO:0000259" key="1">
    <source>
        <dbReference type="PROSITE" id="PS50042"/>
    </source>
</evidence>
<dbReference type="InterPro" id="IPR018490">
    <property type="entry name" value="cNMP-bd_dom_sf"/>
</dbReference>
<dbReference type="EMBL" id="JBCLPP010000006">
    <property type="protein sequence ID" value="MEY8244647.1"/>
    <property type="molecule type" value="Genomic_DNA"/>
</dbReference>
<accession>A0ABV4CUF6</accession>